<comment type="caution">
    <text evidence="3">The sequence shown here is derived from an EMBL/GenBank/DDBJ whole genome shotgun (WGS) entry which is preliminary data.</text>
</comment>
<dbReference type="OrthoDB" id="3244603at2759"/>
<evidence type="ECO:0000256" key="1">
    <source>
        <dbReference type="ARBA" id="ARBA00009500"/>
    </source>
</evidence>
<keyword evidence="4" id="KW-1185">Reference proteome</keyword>
<dbReference type="EMBL" id="CAIIXF020000009">
    <property type="protein sequence ID" value="CAH1794812.1"/>
    <property type="molecule type" value="Genomic_DNA"/>
</dbReference>
<dbReference type="PANTHER" id="PTHR11461">
    <property type="entry name" value="SERINE PROTEASE INHIBITOR, SERPIN"/>
    <property type="match status" value="1"/>
</dbReference>
<accession>A0A8J1U602</accession>
<evidence type="ECO:0000313" key="3">
    <source>
        <dbReference type="EMBL" id="CAH1794812.1"/>
    </source>
</evidence>
<dbReference type="GO" id="GO:0004867">
    <property type="term" value="F:serine-type endopeptidase inhibitor activity"/>
    <property type="evidence" value="ECO:0007669"/>
    <property type="project" value="InterPro"/>
</dbReference>
<dbReference type="Gene3D" id="2.30.39.10">
    <property type="entry name" value="Alpha-1-antitrypsin, domain 1"/>
    <property type="match status" value="1"/>
</dbReference>
<evidence type="ECO:0000313" key="4">
    <source>
        <dbReference type="Proteomes" id="UP000749559"/>
    </source>
</evidence>
<dbReference type="SMART" id="SM00093">
    <property type="entry name" value="SERPIN"/>
    <property type="match status" value="1"/>
</dbReference>
<feature type="non-terminal residue" evidence="3">
    <location>
        <position position="234"/>
    </location>
</feature>
<dbReference type="Proteomes" id="UP000749559">
    <property type="component" value="Unassembled WGS sequence"/>
</dbReference>
<dbReference type="InterPro" id="IPR000215">
    <property type="entry name" value="Serpin_fam"/>
</dbReference>
<dbReference type="PANTHER" id="PTHR11461:SF211">
    <property type="entry name" value="GH10112P-RELATED"/>
    <property type="match status" value="1"/>
</dbReference>
<dbReference type="InterPro" id="IPR042185">
    <property type="entry name" value="Serpin_sf_2"/>
</dbReference>
<dbReference type="SUPFAM" id="SSF56574">
    <property type="entry name" value="Serpins"/>
    <property type="match status" value="1"/>
</dbReference>
<dbReference type="AlphaFoldDB" id="A0A8J1U602"/>
<sequence length="234" mass="26270">LDAKILELPYTGEEVSMIVILPNEQDGLAALEANLTLSTLNAAITSLYAHYTAKEVNVWLPKFKIKFRSDLVRHLQNLGMIDAFNSNADFSPLCGSCQVEISKVIHEAFVEVKEEGTEATAATAVIALKEVPLPKTFRANHLFLFLIHHKQSGTILFMGRITSPNEEKAESCLTKKRCPRRRGKLSKKCCGCPYKFKDPVTKKIKLPMLVLKKYKGQAVCREACLNKRCLKIYN</sequence>
<comment type="similarity">
    <text evidence="1 2">Belongs to the serpin family.</text>
</comment>
<reference evidence="3" key="1">
    <citation type="submission" date="2022-03" db="EMBL/GenBank/DDBJ databases">
        <authorList>
            <person name="Martin C."/>
        </authorList>
    </citation>
    <scope>NUCLEOTIDE SEQUENCE</scope>
</reference>
<name>A0A8J1U602_OWEFU</name>
<proteinExistence type="inferred from homology"/>
<gene>
    <name evidence="3" type="ORF">OFUS_LOCUS19450</name>
</gene>
<dbReference type="InterPro" id="IPR036186">
    <property type="entry name" value="Serpin_sf"/>
</dbReference>
<dbReference type="GO" id="GO:0005615">
    <property type="term" value="C:extracellular space"/>
    <property type="evidence" value="ECO:0007669"/>
    <property type="project" value="InterPro"/>
</dbReference>
<dbReference type="Gene3D" id="3.30.497.10">
    <property type="entry name" value="Antithrombin, subunit I, domain 2"/>
    <property type="match status" value="1"/>
</dbReference>
<protein>
    <submittedName>
        <fullName evidence="3">Uncharacterized protein</fullName>
    </submittedName>
</protein>
<organism evidence="3 4">
    <name type="scientific">Owenia fusiformis</name>
    <name type="common">Polychaete worm</name>
    <dbReference type="NCBI Taxonomy" id="6347"/>
    <lineage>
        <taxon>Eukaryota</taxon>
        <taxon>Metazoa</taxon>
        <taxon>Spiralia</taxon>
        <taxon>Lophotrochozoa</taxon>
        <taxon>Annelida</taxon>
        <taxon>Polychaeta</taxon>
        <taxon>Sedentaria</taxon>
        <taxon>Canalipalpata</taxon>
        <taxon>Sabellida</taxon>
        <taxon>Oweniida</taxon>
        <taxon>Oweniidae</taxon>
        <taxon>Owenia</taxon>
    </lineage>
</organism>
<dbReference type="InterPro" id="IPR042178">
    <property type="entry name" value="Serpin_sf_1"/>
</dbReference>
<dbReference type="Pfam" id="PF00079">
    <property type="entry name" value="Serpin"/>
    <property type="match status" value="1"/>
</dbReference>
<dbReference type="InterPro" id="IPR023796">
    <property type="entry name" value="Serpin_dom"/>
</dbReference>
<evidence type="ECO:0000256" key="2">
    <source>
        <dbReference type="RuleBase" id="RU000411"/>
    </source>
</evidence>